<proteinExistence type="predicted"/>
<keyword evidence="2" id="KW-0032">Aminotransferase</keyword>
<accession>A0ABR5N561</accession>
<dbReference type="SUPFAM" id="SSF53383">
    <property type="entry name" value="PLP-dependent transferases"/>
    <property type="match status" value="1"/>
</dbReference>
<gene>
    <name evidence="2" type="ORF">AN963_12035</name>
</gene>
<feature type="domain" description="Aminotransferase class V" evidence="1">
    <location>
        <begin position="55"/>
        <end position="354"/>
    </location>
</feature>
<evidence type="ECO:0000313" key="2">
    <source>
        <dbReference type="EMBL" id="KQL45769.1"/>
    </source>
</evidence>
<dbReference type="PANTHER" id="PTHR43586">
    <property type="entry name" value="CYSTEINE DESULFURASE"/>
    <property type="match status" value="1"/>
</dbReference>
<reference evidence="2 3" key="1">
    <citation type="submission" date="2015-09" db="EMBL/GenBank/DDBJ databases">
        <title>Genome sequencing project for genomic taxonomy and phylogenomics of Bacillus-like bacteria.</title>
        <authorList>
            <person name="Liu B."/>
            <person name="Wang J."/>
            <person name="Zhu Y."/>
            <person name="Liu G."/>
            <person name="Chen Q."/>
            <person name="Chen Z."/>
            <person name="Lan J."/>
            <person name="Che J."/>
            <person name="Ge C."/>
            <person name="Shi H."/>
            <person name="Pan Z."/>
            <person name="Liu X."/>
        </authorList>
    </citation>
    <scope>NUCLEOTIDE SEQUENCE [LARGE SCALE GENOMIC DNA]</scope>
    <source>
        <strain evidence="2 3">DSM 8552</strain>
    </source>
</reference>
<dbReference type="EMBL" id="LJJB01000010">
    <property type="protein sequence ID" value="KQL45769.1"/>
    <property type="molecule type" value="Genomic_DNA"/>
</dbReference>
<dbReference type="GO" id="GO:0008483">
    <property type="term" value="F:transaminase activity"/>
    <property type="evidence" value="ECO:0007669"/>
    <property type="project" value="UniProtKB-KW"/>
</dbReference>
<keyword evidence="2" id="KW-0808">Transferase</keyword>
<sequence>MTFPFAKEREYFPILNEKIQLSSCSQSALGRPVEEAIAAYVDTLRYTGMDWNLWMDKVEEAKGQFARLINASPEEIAVLSSVSDCASSVATALDFSGERNQIVTTEMDFPSIGHVWLAQQKRGAHIQFIPAADSVIPLEYYSQSVNEQTLITSIPHVSYYNGFKQDVRKIADIVHEKGSYLFVDAYQSAGSVAIDVKEMDIDFLTAGVQKYMLGIPGIAFLYVRKELAEKLEPVVTGWFGRVSPFAFDIKHLDYAQGARRFETGTPPMINGYAAAASIGLLNEIGVERIEAYLQSLSHTAISYAAEKGLRVMSPLDLSQKAANTAIYIPQASKAEAILKKKGILVSARNDVIRIAPHFYNTEDEVKAAIDALAELPASL</sequence>
<evidence type="ECO:0000259" key="1">
    <source>
        <dbReference type="Pfam" id="PF00266"/>
    </source>
</evidence>
<name>A0ABR5N561_BRECH</name>
<dbReference type="Gene3D" id="3.90.1150.10">
    <property type="entry name" value="Aspartate Aminotransferase, domain 1"/>
    <property type="match status" value="1"/>
</dbReference>
<dbReference type="RefSeq" id="WP_055744835.1">
    <property type="nucleotide sequence ID" value="NZ_LJJB01000010.1"/>
</dbReference>
<organism evidence="2 3">
    <name type="scientific">Brevibacillus choshinensis</name>
    <dbReference type="NCBI Taxonomy" id="54911"/>
    <lineage>
        <taxon>Bacteria</taxon>
        <taxon>Bacillati</taxon>
        <taxon>Bacillota</taxon>
        <taxon>Bacilli</taxon>
        <taxon>Bacillales</taxon>
        <taxon>Paenibacillaceae</taxon>
        <taxon>Brevibacillus</taxon>
    </lineage>
</organism>
<evidence type="ECO:0000313" key="3">
    <source>
        <dbReference type="Proteomes" id="UP000051063"/>
    </source>
</evidence>
<dbReference type="InterPro" id="IPR015424">
    <property type="entry name" value="PyrdxlP-dep_Trfase"/>
</dbReference>
<dbReference type="InterPro" id="IPR015421">
    <property type="entry name" value="PyrdxlP-dep_Trfase_major"/>
</dbReference>
<dbReference type="PANTHER" id="PTHR43586:SF15">
    <property type="entry name" value="BLR3095 PROTEIN"/>
    <property type="match status" value="1"/>
</dbReference>
<dbReference type="Gene3D" id="3.40.640.10">
    <property type="entry name" value="Type I PLP-dependent aspartate aminotransferase-like (Major domain)"/>
    <property type="match status" value="1"/>
</dbReference>
<comment type="caution">
    <text evidence="2">The sequence shown here is derived from an EMBL/GenBank/DDBJ whole genome shotgun (WGS) entry which is preliminary data.</text>
</comment>
<dbReference type="Pfam" id="PF00266">
    <property type="entry name" value="Aminotran_5"/>
    <property type="match status" value="1"/>
</dbReference>
<keyword evidence="3" id="KW-1185">Reference proteome</keyword>
<dbReference type="InterPro" id="IPR015422">
    <property type="entry name" value="PyrdxlP-dep_Trfase_small"/>
</dbReference>
<dbReference type="Proteomes" id="UP000051063">
    <property type="component" value="Unassembled WGS sequence"/>
</dbReference>
<dbReference type="InterPro" id="IPR000192">
    <property type="entry name" value="Aminotrans_V_dom"/>
</dbReference>
<protein>
    <submittedName>
        <fullName evidence="2">Aminotransferase</fullName>
    </submittedName>
</protein>